<evidence type="ECO:0000256" key="2">
    <source>
        <dbReference type="ARBA" id="ARBA00006479"/>
    </source>
</evidence>
<dbReference type="Gene3D" id="3.30.420.40">
    <property type="match status" value="2"/>
</dbReference>
<reference evidence="4 7" key="2">
    <citation type="submission" date="2019-07" db="EMBL/GenBank/DDBJ databases">
        <title>Whole genome shotgun sequence of Lactobacillus spicheri NBRC 107155.</title>
        <authorList>
            <person name="Hosoyama A."/>
            <person name="Uohara A."/>
            <person name="Ohji S."/>
            <person name="Ichikawa N."/>
        </authorList>
    </citation>
    <scope>NUCLEOTIDE SEQUENCE [LARGE SCALE GENOMIC DNA]</scope>
    <source>
        <strain evidence="4 7">NBRC 107155</strain>
    </source>
</reference>
<evidence type="ECO:0000256" key="1">
    <source>
        <dbReference type="ARBA" id="ARBA00002486"/>
    </source>
</evidence>
<dbReference type="InterPro" id="IPR036390">
    <property type="entry name" value="WH_DNA-bd_sf"/>
</dbReference>
<dbReference type="InterPro" id="IPR036388">
    <property type="entry name" value="WH-like_DNA-bd_sf"/>
</dbReference>
<comment type="function">
    <text evidence="1">Transcriptional repressor of xylose-utilizing enzymes.</text>
</comment>
<gene>
    <name evidence="4" type="primary">xylR_3</name>
    <name evidence="4" type="ORF">LSP04_24450</name>
    <name evidence="5" type="ORF">VC81_07090</name>
</gene>
<evidence type="ECO:0000256" key="3">
    <source>
        <dbReference type="ARBA" id="ARBA00022629"/>
    </source>
</evidence>
<dbReference type="EMBL" id="BJZI01000083">
    <property type="protein sequence ID" value="GEO68026.1"/>
    <property type="molecule type" value="Genomic_DNA"/>
</dbReference>
<keyword evidence="3" id="KW-0119">Carbohydrate metabolism</keyword>
<organism evidence="5 6">
    <name type="scientific">Levilactobacillus spicheri</name>
    <dbReference type="NCBI Taxonomy" id="216463"/>
    <lineage>
        <taxon>Bacteria</taxon>
        <taxon>Bacillati</taxon>
        <taxon>Bacillota</taxon>
        <taxon>Bacilli</taxon>
        <taxon>Lactobacillales</taxon>
        <taxon>Lactobacillaceae</taxon>
        <taxon>Levilactobacillus</taxon>
    </lineage>
</organism>
<dbReference type="SUPFAM" id="SSF53067">
    <property type="entry name" value="Actin-like ATPase domain"/>
    <property type="match status" value="1"/>
</dbReference>
<dbReference type="PANTHER" id="PTHR18964">
    <property type="entry name" value="ROK (REPRESSOR, ORF, KINASE) FAMILY"/>
    <property type="match status" value="1"/>
</dbReference>
<dbReference type="Proteomes" id="UP000321691">
    <property type="component" value="Unassembled WGS sequence"/>
</dbReference>
<dbReference type="Pfam" id="PF00480">
    <property type="entry name" value="ROK"/>
    <property type="match status" value="1"/>
</dbReference>
<protein>
    <submittedName>
        <fullName evidence="5">ROK family transcriptional regulator</fullName>
    </submittedName>
    <submittedName>
        <fullName evidence="4">Sugar kinase</fullName>
    </submittedName>
</protein>
<dbReference type="AlphaFoldDB" id="A0A0F3RS30"/>
<name>A0A0F3RS30_9LACO</name>
<dbReference type="InterPro" id="IPR000600">
    <property type="entry name" value="ROK"/>
</dbReference>
<evidence type="ECO:0000313" key="6">
    <source>
        <dbReference type="Proteomes" id="UP000033491"/>
    </source>
</evidence>
<keyword evidence="4" id="KW-0808">Transferase</keyword>
<proteinExistence type="inferred from homology"/>
<dbReference type="STRING" id="216463.VC81_07090"/>
<dbReference type="GO" id="GO:0016301">
    <property type="term" value="F:kinase activity"/>
    <property type="evidence" value="ECO:0007669"/>
    <property type="project" value="UniProtKB-KW"/>
</dbReference>
<dbReference type="RefSeq" id="WP_045807379.1">
    <property type="nucleotide sequence ID" value="NZ_BJZI01000083.1"/>
</dbReference>
<evidence type="ECO:0000313" key="7">
    <source>
        <dbReference type="Proteomes" id="UP000321691"/>
    </source>
</evidence>
<comment type="similarity">
    <text evidence="2">Belongs to the ROK (NagC/XylR) family.</text>
</comment>
<keyword evidence="3" id="KW-0859">Xylose metabolism</keyword>
<dbReference type="PANTHER" id="PTHR18964:SF149">
    <property type="entry name" value="BIFUNCTIONAL UDP-N-ACETYLGLUCOSAMINE 2-EPIMERASE_N-ACETYLMANNOSAMINE KINASE"/>
    <property type="match status" value="1"/>
</dbReference>
<dbReference type="InterPro" id="IPR043129">
    <property type="entry name" value="ATPase_NBD"/>
</dbReference>
<evidence type="ECO:0000313" key="4">
    <source>
        <dbReference type="EMBL" id="GEO68026.1"/>
    </source>
</evidence>
<dbReference type="PATRIC" id="fig|216463.3.peg.523"/>
<dbReference type="GO" id="GO:0042732">
    <property type="term" value="P:D-xylose metabolic process"/>
    <property type="evidence" value="ECO:0007669"/>
    <property type="project" value="UniProtKB-KW"/>
</dbReference>
<dbReference type="OrthoDB" id="9796533at2"/>
<accession>A0A0F3RS30</accession>
<dbReference type="EMBL" id="JZCR01000017">
    <property type="protein sequence ID" value="KJW12720.1"/>
    <property type="molecule type" value="Genomic_DNA"/>
</dbReference>
<dbReference type="SUPFAM" id="SSF46785">
    <property type="entry name" value="Winged helix' DNA-binding domain"/>
    <property type="match status" value="1"/>
</dbReference>
<sequence>MIINKHIMRTTNEKQVLQQIVNEGPISRSQISRNLSLNKVTVSDIYSELLHEGLIREVGHGVSTRNGGRKPVMALLNVDYGFVLSINILRQRFTILTSRLDGKSHDYASVSTRNVDMTTVLDMIEDRINQVVEDHENRLLGLAFGLDGTIDDNQILDAAIKGLKNFDLAKYFGDKFNVPVVLENMANQAAIFERDFSGEGVYDNLVAVTIRDQVSAGIVTNGHLYRGHRGEAGVIGKCPLADRYTEQNHETVNHYVSETAVLKQIMECQGINRVDVNRIRRDYLGHDEKLLKILDEFTYYLAKVLANISSSFAPDAIILNAPILELLPELMDSVRGYVDKLAIPRKAPLLLTKNAKEASLMGGASAIVHKVLGLDDLQLTFQNERNVVMEQIES</sequence>
<keyword evidence="4" id="KW-0418">Kinase</keyword>
<keyword evidence="7" id="KW-1185">Reference proteome</keyword>
<comment type="caution">
    <text evidence="5">The sequence shown here is derived from an EMBL/GenBank/DDBJ whole genome shotgun (WGS) entry which is preliminary data.</text>
</comment>
<evidence type="ECO:0000313" key="5">
    <source>
        <dbReference type="EMBL" id="KJW12720.1"/>
    </source>
</evidence>
<dbReference type="Proteomes" id="UP000033491">
    <property type="component" value="Unassembled WGS sequence"/>
</dbReference>
<dbReference type="Gene3D" id="1.10.10.10">
    <property type="entry name" value="Winged helix-like DNA-binding domain superfamily/Winged helix DNA-binding domain"/>
    <property type="match status" value="1"/>
</dbReference>
<reference evidence="5 6" key="1">
    <citation type="submission" date="2015-03" db="EMBL/GenBank/DDBJ databases">
        <authorList>
            <person name="Zheng J."/>
            <person name="Ganezle M."/>
        </authorList>
    </citation>
    <scope>NUCLEOTIDE SEQUENCE [LARGE SCALE GENOMIC DNA]</scope>
    <source>
        <strain evidence="5 6">LP38</strain>
    </source>
</reference>